<feature type="transmembrane region" description="Helical" evidence="11">
    <location>
        <begin position="219"/>
        <end position="237"/>
    </location>
</feature>
<evidence type="ECO:0000313" key="14">
    <source>
        <dbReference type="Proteomes" id="UP000504632"/>
    </source>
</evidence>
<name>A0A6J2VPQ8_CHACN</name>
<keyword evidence="2 11" id="KW-1003">Cell membrane</keyword>
<feature type="domain" description="G-protein coupled receptors family 1 profile" evidence="13">
    <location>
        <begin position="23"/>
        <end position="276"/>
    </location>
</feature>
<evidence type="ECO:0000256" key="5">
    <source>
        <dbReference type="ARBA" id="ARBA00023040"/>
    </source>
</evidence>
<dbReference type="PROSITE" id="PS50262">
    <property type="entry name" value="G_PROTEIN_RECEP_F1_2"/>
    <property type="match status" value="1"/>
</dbReference>
<feature type="transmembrane region" description="Helical" evidence="11">
    <location>
        <begin position="12"/>
        <end position="32"/>
    </location>
</feature>
<dbReference type="OrthoDB" id="9445642at2759"/>
<evidence type="ECO:0000256" key="2">
    <source>
        <dbReference type="ARBA" id="ARBA00022475"/>
    </source>
</evidence>
<accession>A0A6J2VPQ8</accession>
<dbReference type="Pfam" id="PF00001">
    <property type="entry name" value="7tm_1"/>
    <property type="match status" value="1"/>
</dbReference>
<dbReference type="InterPro" id="IPR000276">
    <property type="entry name" value="GPCR_Rhodpsn"/>
</dbReference>
<gene>
    <name evidence="15" type="primary">LOC115815250</name>
</gene>
<evidence type="ECO:0000259" key="13">
    <source>
        <dbReference type="PROSITE" id="PS50262"/>
    </source>
</evidence>
<dbReference type="RefSeq" id="XP_030634067.1">
    <property type="nucleotide sequence ID" value="XM_030778207.1"/>
</dbReference>
<keyword evidence="14" id="KW-1185">Reference proteome</keyword>
<dbReference type="InterPro" id="IPR017452">
    <property type="entry name" value="GPCR_Rhodpsn_7TM"/>
</dbReference>
<feature type="region of interest" description="Disordered" evidence="12">
    <location>
        <begin position="302"/>
        <end position="341"/>
    </location>
</feature>
<evidence type="ECO:0000313" key="15">
    <source>
        <dbReference type="RefSeq" id="XP_030634067.1"/>
    </source>
</evidence>
<dbReference type="SUPFAM" id="SSF81321">
    <property type="entry name" value="Family A G protein-coupled receptor-like"/>
    <property type="match status" value="1"/>
</dbReference>
<evidence type="ECO:0000256" key="8">
    <source>
        <dbReference type="ARBA" id="ARBA00023170"/>
    </source>
</evidence>
<evidence type="ECO:0000256" key="7">
    <source>
        <dbReference type="ARBA" id="ARBA00023157"/>
    </source>
</evidence>
<feature type="transmembrane region" description="Helical" evidence="11">
    <location>
        <begin position="257"/>
        <end position="278"/>
    </location>
</feature>
<evidence type="ECO:0000256" key="9">
    <source>
        <dbReference type="ARBA" id="ARBA00023180"/>
    </source>
</evidence>
<dbReference type="AlphaFoldDB" id="A0A6J2VPQ8"/>
<sequence>MADVQELLYTLIEVLIAVGCCLGNMFVIWAVWKHRALRKPTYYFVMSLAVADFLVGAVTVPLAVLVDGRVHTSFHNCLFISCVVIVPIQASVLSLLAIAIDRYLCVRIPLRFKRVVTLRRVWIVVGVCWLSAGVLGFIPLFGWNNHESLMKSVNSTTITCAFITVVPMSYLVNMIFFSCFLPPLAIMAVLYFCVFTSIRRKLRGRGVAPESNLYYHKERRLAGCLTLVLVLFIISWLPLHIMNTVTFYLHARIPHSLVRLGILLTHVSSAINPVVYAFKIPKIHSAYRSLWKRVFHCFKEPPKDQKSQSVDMSNYTNSTSRKDQTKMTLHTTSLQARNERN</sequence>
<dbReference type="SMART" id="SM01381">
    <property type="entry name" value="7TM_GPCR_Srsx"/>
    <property type="match status" value="1"/>
</dbReference>
<evidence type="ECO:0000256" key="6">
    <source>
        <dbReference type="ARBA" id="ARBA00023136"/>
    </source>
</evidence>
<keyword evidence="5 11" id="KW-0297">G-protein coupled receptor</keyword>
<keyword evidence="6 11" id="KW-0472">Membrane</keyword>
<evidence type="ECO:0000256" key="10">
    <source>
        <dbReference type="ARBA" id="ARBA00023224"/>
    </source>
</evidence>
<evidence type="ECO:0000256" key="4">
    <source>
        <dbReference type="ARBA" id="ARBA00022989"/>
    </source>
</evidence>
<feature type="transmembrane region" description="Helical" evidence="11">
    <location>
        <begin position="44"/>
        <end position="66"/>
    </location>
</feature>
<dbReference type="GO" id="GO:0045202">
    <property type="term" value="C:synapse"/>
    <property type="evidence" value="ECO:0007669"/>
    <property type="project" value="TreeGrafter"/>
</dbReference>
<keyword evidence="8 11" id="KW-0675">Receptor</keyword>
<dbReference type="Gene3D" id="1.20.1070.10">
    <property type="entry name" value="Rhodopsin 7-helix transmembrane proteins"/>
    <property type="match status" value="1"/>
</dbReference>
<dbReference type="PANTHER" id="PTHR24246">
    <property type="entry name" value="OLFACTORY RECEPTOR AND ADENOSINE RECEPTOR"/>
    <property type="match status" value="1"/>
</dbReference>
<dbReference type="GO" id="GO:0030425">
    <property type="term" value="C:dendrite"/>
    <property type="evidence" value="ECO:0007669"/>
    <property type="project" value="TreeGrafter"/>
</dbReference>
<evidence type="ECO:0000256" key="12">
    <source>
        <dbReference type="SAM" id="MobiDB-lite"/>
    </source>
</evidence>
<dbReference type="PRINTS" id="PR00237">
    <property type="entry name" value="GPCRRHODOPSN"/>
</dbReference>
<keyword evidence="7 11" id="KW-1015">Disulfide bond</keyword>
<evidence type="ECO:0000256" key="11">
    <source>
        <dbReference type="RuleBase" id="RU201114"/>
    </source>
</evidence>
<dbReference type="InParanoid" id="A0A6J2VPQ8"/>
<keyword evidence="9 11" id="KW-0325">Glycoprotein</keyword>
<dbReference type="PROSITE" id="PS00237">
    <property type="entry name" value="G_PROTEIN_RECEP_F1_1"/>
    <property type="match status" value="1"/>
</dbReference>
<organism evidence="14 15">
    <name type="scientific">Chanos chanos</name>
    <name type="common">Milkfish</name>
    <name type="synonym">Mugil chanos</name>
    <dbReference type="NCBI Taxonomy" id="29144"/>
    <lineage>
        <taxon>Eukaryota</taxon>
        <taxon>Metazoa</taxon>
        <taxon>Chordata</taxon>
        <taxon>Craniata</taxon>
        <taxon>Vertebrata</taxon>
        <taxon>Euteleostomi</taxon>
        <taxon>Actinopterygii</taxon>
        <taxon>Neopterygii</taxon>
        <taxon>Teleostei</taxon>
        <taxon>Ostariophysi</taxon>
        <taxon>Gonorynchiformes</taxon>
        <taxon>Chanidae</taxon>
        <taxon>Chanos</taxon>
    </lineage>
</organism>
<dbReference type="GO" id="GO:0001609">
    <property type="term" value="F:G protein-coupled adenosine receptor activity"/>
    <property type="evidence" value="ECO:0007669"/>
    <property type="project" value="UniProtKB-UniRule"/>
</dbReference>
<dbReference type="GO" id="GO:0005886">
    <property type="term" value="C:plasma membrane"/>
    <property type="evidence" value="ECO:0007669"/>
    <property type="project" value="UniProtKB-SubCell"/>
</dbReference>
<evidence type="ECO:0000256" key="3">
    <source>
        <dbReference type="ARBA" id="ARBA00022692"/>
    </source>
</evidence>
<keyword evidence="3 11" id="KW-0812">Transmembrane</keyword>
<dbReference type="PRINTS" id="PR00424">
    <property type="entry name" value="ADENOSINER"/>
</dbReference>
<reference evidence="15" key="1">
    <citation type="submission" date="2025-08" db="UniProtKB">
        <authorList>
            <consortium name="RefSeq"/>
        </authorList>
    </citation>
    <scope>IDENTIFICATION</scope>
</reference>
<feature type="compositionally biased region" description="Polar residues" evidence="12">
    <location>
        <begin position="307"/>
        <end position="319"/>
    </location>
</feature>
<dbReference type="PANTHER" id="PTHR24246:SF54">
    <property type="entry name" value="ADENOSINE RECEPTOR A1-RELATED"/>
    <property type="match status" value="1"/>
</dbReference>
<dbReference type="Proteomes" id="UP000504632">
    <property type="component" value="Chromosome 6"/>
</dbReference>
<comment type="similarity">
    <text evidence="11">Belongs to the G-protein coupled receptor 1 family.</text>
</comment>
<feature type="transmembrane region" description="Helical" evidence="11">
    <location>
        <begin position="121"/>
        <end position="143"/>
    </location>
</feature>
<feature type="transmembrane region" description="Helical" evidence="11">
    <location>
        <begin position="78"/>
        <end position="100"/>
    </location>
</feature>
<dbReference type="InterPro" id="IPR001634">
    <property type="entry name" value="Adenosn_rcpt"/>
</dbReference>
<keyword evidence="10 11" id="KW-0807">Transducer</keyword>
<comment type="subcellular location">
    <subcellularLocation>
        <location evidence="1 11">Cell membrane</location>
        <topology evidence="1 11">Multi-pass membrane protein</topology>
    </subcellularLocation>
</comment>
<feature type="transmembrane region" description="Helical" evidence="11">
    <location>
        <begin position="175"/>
        <end position="198"/>
    </location>
</feature>
<dbReference type="GeneID" id="115815250"/>
<evidence type="ECO:0000256" key="1">
    <source>
        <dbReference type="ARBA" id="ARBA00004651"/>
    </source>
</evidence>
<feature type="compositionally biased region" description="Polar residues" evidence="12">
    <location>
        <begin position="326"/>
        <end position="341"/>
    </location>
</feature>
<keyword evidence="4 11" id="KW-1133">Transmembrane helix</keyword>
<protein>
    <submittedName>
        <fullName evidence="15">Adenosine receptor A3-like</fullName>
    </submittedName>
</protein>
<proteinExistence type="inferred from homology"/>